<keyword evidence="2" id="KW-0472">Membrane</keyword>
<protein>
    <submittedName>
        <fullName evidence="3">Uncharacterized protein</fullName>
    </submittedName>
</protein>
<proteinExistence type="predicted"/>
<evidence type="ECO:0000256" key="2">
    <source>
        <dbReference type="SAM" id="Phobius"/>
    </source>
</evidence>
<feature type="transmembrane region" description="Helical" evidence="2">
    <location>
        <begin position="25"/>
        <end position="50"/>
    </location>
</feature>
<keyword evidence="4" id="KW-1185">Reference proteome</keyword>
<organism evidence="3 4">
    <name type="scientific">Peribacillus butanolivorans</name>
    <dbReference type="NCBI Taxonomy" id="421767"/>
    <lineage>
        <taxon>Bacteria</taxon>
        <taxon>Bacillati</taxon>
        <taxon>Bacillota</taxon>
        <taxon>Bacilli</taxon>
        <taxon>Bacillales</taxon>
        <taxon>Bacillaceae</taxon>
        <taxon>Peribacillus</taxon>
    </lineage>
</organism>
<reference evidence="3 4" key="1">
    <citation type="submission" date="2018-07" db="EMBL/GenBank/DDBJ databases">
        <title>The molecular basis for the intramolecular migration of carboxyl group in the catabolism of para-hydroxybenzoate via gentisate.</title>
        <authorList>
            <person name="Zhao H."/>
            <person name="Xu Y."/>
            <person name="Lin S."/>
            <person name="Spain J.C."/>
            <person name="Zhou N.-Y."/>
        </authorList>
    </citation>
    <scope>NUCLEOTIDE SEQUENCE [LARGE SCALE GENOMIC DNA]</scope>
    <source>
        <strain evidence="3 4">PHB-7a</strain>
    </source>
</reference>
<evidence type="ECO:0000256" key="1">
    <source>
        <dbReference type="SAM" id="MobiDB-lite"/>
    </source>
</evidence>
<feature type="region of interest" description="Disordered" evidence="1">
    <location>
        <begin position="52"/>
        <end position="146"/>
    </location>
</feature>
<name>A0ABM6XQW6_9BACI</name>
<sequence length="179" mass="20230">MTEEKEDKKKVAIPIEGEEKKKKKWYWGCGGCGCLGFILIVLIGGCVALFGTDEDDSDKKVDNKVINVKEEEKDKAKKQQEEKEKAELAKKEQEEKDKAEQAKKEQEEKEKAQQAEQDKKEAEQAKTEKACLNIKGNTSSSGEKIYHVPGGQFYDKTNPEQTFCTEGEAKSAGYRESKR</sequence>
<accession>A0ABM6XQW6</accession>
<keyword evidence="2" id="KW-0812">Transmembrane</keyword>
<feature type="compositionally biased region" description="Basic and acidic residues" evidence="1">
    <location>
        <begin position="57"/>
        <end position="129"/>
    </location>
</feature>
<dbReference type="RefSeq" id="WP_116821954.1">
    <property type="nucleotide sequence ID" value="NZ_CP030926.1"/>
</dbReference>
<keyword evidence="2" id="KW-1133">Transmembrane helix</keyword>
<dbReference type="Proteomes" id="UP000260457">
    <property type="component" value="Chromosome"/>
</dbReference>
<evidence type="ECO:0000313" key="3">
    <source>
        <dbReference type="EMBL" id="AXN41012.1"/>
    </source>
</evidence>
<dbReference type="GeneID" id="95401131"/>
<evidence type="ECO:0000313" key="4">
    <source>
        <dbReference type="Proteomes" id="UP000260457"/>
    </source>
</evidence>
<dbReference type="EMBL" id="CP030926">
    <property type="protein sequence ID" value="AXN41012.1"/>
    <property type="molecule type" value="Genomic_DNA"/>
</dbReference>
<gene>
    <name evidence="3" type="ORF">DTO10_23305</name>
</gene>